<dbReference type="GO" id="GO:0016491">
    <property type="term" value="F:oxidoreductase activity"/>
    <property type="evidence" value="ECO:0007669"/>
    <property type="project" value="UniProtKB-KW"/>
</dbReference>
<dbReference type="GO" id="GO:0016020">
    <property type="term" value="C:membrane"/>
    <property type="evidence" value="ECO:0007669"/>
    <property type="project" value="TreeGrafter"/>
</dbReference>
<dbReference type="PANTHER" id="PTHR43490:SF98">
    <property type="entry name" value="OS02G0640600 PROTEIN"/>
    <property type="match status" value="1"/>
</dbReference>
<reference evidence="4" key="1">
    <citation type="submission" date="2023-03" db="EMBL/GenBank/DDBJ databases">
        <authorList>
            <person name="Julca I."/>
        </authorList>
    </citation>
    <scope>NUCLEOTIDE SEQUENCE</scope>
</reference>
<dbReference type="InterPro" id="IPR002347">
    <property type="entry name" value="SDR_fam"/>
</dbReference>
<dbReference type="EMBL" id="OX459121">
    <property type="protein sequence ID" value="CAI9101823.1"/>
    <property type="molecule type" value="Genomic_DNA"/>
</dbReference>
<dbReference type="InterPro" id="IPR036291">
    <property type="entry name" value="NAD(P)-bd_dom_sf"/>
</dbReference>
<comment type="similarity">
    <text evidence="1">Belongs to the short-chain dehydrogenases/reductases (SDR) family.</text>
</comment>
<gene>
    <name evidence="4" type="ORF">OLC1_LOCUS11327</name>
</gene>
<dbReference type="PANTHER" id="PTHR43490">
    <property type="entry name" value="(+)-NEOMENTHOL DEHYDROGENASE"/>
    <property type="match status" value="1"/>
</dbReference>
<keyword evidence="5" id="KW-1185">Reference proteome</keyword>
<dbReference type="AlphaFoldDB" id="A0AAV1D2R1"/>
<proteinExistence type="inferred from homology"/>
<accession>A0AAV1D2R1</accession>
<keyword evidence="3" id="KW-0560">Oxidoreductase</keyword>
<evidence type="ECO:0000256" key="3">
    <source>
        <dbReference type="ARBA" id="ARBA00023002"/>
    </source>
</evidence>
<dbReference type="PRINTS" id="PR00081">
    <property type="entry name" value="GDHRDH"/>
</dbReference>
<dbReference type="Proteomes" id="UP001161247">
    <property type="component" value="Chromosome 4"/>
</dbReference>
<name>A0AAV1D2R1_OLDCO</name>
<dbReference type="Gene3D" id="3.40.50.720">
    <property type="entry name" value="NAD(P)-binding Rossmann-like Domain"/>
    <property type="match status" value="3"/>
</dbReference>
<sequence>MEESSLKSLVLRLVEFKFLDKQVFVMGVRWVKRDLVKPPIMQVQWRSTGYLIIFLLRFVARIIMRESKVSGSLEAKGWPLFVGAYIVSKAAINAYTRIVATKLPNVKINCICPGKGYPSSKVDNAGKVEQNRQNNDAFTAAKTAGWFAVITGSKKGLGFEIVRQLASHGITVVLTTRDEKKGTHFTSSKSHVNLLWMLSFISLMWQIHLVFPCLLNSSRLGLEGLISWQIMQEKSEPEQIVILGKLLLHKLLQGHQLGLNNIGWYEFLSLETVDEVLYKFLKDVKEGLLETEGRPSVLSAYTLSKTAMSAFTRILAKNYTEIMINCVAWALLRPKSISIMGFYLSKKAQRVQCGWLCCPRQDNQDPAKCVTFLGSYIITLDVSNKKLCRKHALMGNEA</sequence>
<organism evidence="4 5">
    <name type="scientific">Oldenlandia corymbosa var. corymbosa</name>
    <dbReference type="NCBI Taxonomy" id="529605"/>
    <lineage>
        <taxon>Eukaryota</taxon>
        <taxon>Viridiplantae</taxon>
        <taxon>Streptophyta</taxon>
        <taxon>Embryophyta</taxon>
        <taxon>Tracheophyta</taxon>
        <taxon>Spermatophyta</taxon>
        <taxon>Magnoliopsida</taxon>
        <taxon>eudicotyledons</taxon>
        <taxon>Gunneridae</taxon>
        <taxon>Pentapetalae</taxon>
        <taxon>asterids</taxon>
        <taxon>lamiids</taxon>
        <taxon>Gentianales</taxon>
        <taxon>Rubiaceae</taxon>
        <taxon>Rubioideae</taxon>
        <taxon>Spermacoceae</taxon>
        <taxon>Hedyotis-Oldenlandia complex</taxon>
        <taxon>Oldenlandia</taxon>
    </lineage>
</organism>
<evidence type="ECO:0000256" key="2">
    <source>
        <dbReference type="ARBA" id="ARBA00022857"/>
    </source>
</evidence>
<evidence type="ECO:0000313" key="4">
    <source>
        <dbReference type="EMBL" id="CAI9101823.1"/>
    </source>
</evidence>
<dbReference type="SUPFAM" id="SSF51735">
    <property type="entry name" value="NAD(P)-binding Rossmann-fold domains"/>
    <property type="match status" value="2"/>
</dbReference>
<keyword evidence="2" id="KW-0521">NADP</keyword>
<evidence type="ECO:0000313" key="5">
    <source>
        <dbReference type="Proteomes" id="UP001161247"/>
    </source>
</evidence>
<protein>
    <submittedName>
        <fullName evidence="4">OLC1v1039239C1</fullName>
    </submittedName>
</protein>
<evidence type="ECO:0000256" key="1">
    <source>
        <dbReference type="ARBA" id="ARBA00006484"/>
    </source>
</evidence>